<dbReference type="FunFam" id="1.10.238.10:FF:000001">
    <property type="entry name" value="Calmodulin 1"/>
    <property type="match status" value="1"/>
</dbReference>
<reference evidence="4" key="1">
    <citation type="journal article" date="2023" name="bioRxiv">
        <title>Improved chromosome-level genome assembly for marigold (Tagetes erecta).</title>
        <authorList>
            <person name="Jiang F."/>
            <person name="Yuan L."/>
            <person name="Wang S."/>
            <person name="Wang H."/>
            <person name="Xu D."/>
            <person name="Wang A."/>
            <person name="Fan W."/>
        </authorList>
    </citation>
    <scope>NUCLEOTIDE SEQUENCE</scope>
    <source>
        <strain evidence="4">WSJ</strain>
        <tissue evidence="4">Leaf</tissue>
    </source>
</reference>
<name>A0AAD8KC14_TARER</name>
<dbReference type="SMART" id="SM00054">
    <property type="entry name" value="EFh"/>
    <property type="match status" value="3"/>
</dbReference>
<gene>
    <name evidence="4" type="ORF">QVD17_29434</name>
</gene>
<feature type="domain" description="EF-hand" evidence="3">
    <location>
        <begin position="2"/>
        <end position="37"/>
    </location>
</feature>
<keyword evidence="2" id="KW-0106">Calcium</keyword>
<dbReference type="EMBL" id="JAUHHV010000007">
    <property type="protein sequence ID" value="KAK1419968.1"/>
    <property type="molecule type" value="Genomic_DNA"/>
</dbReference>
<dbReference type="Proteomes" id="UP001229421">
    <property type="component" value="Unassembled WGS sequence"/>
</dbReference>
<dbReference type="InterPro" id="IPR018247">
    <property type="entry name" value="EF_Hand_1_Ca_BS"/>
</dbReference>
<feature type="domain" description="EF-hand" evidence="3">
    <location>
        <begin position="111"/>
        <end position="141"/>
    </location>
</feature>
<evidence type="ECO:0000313" key="5">
    <source>
        <dbReference type="Proteomes" id="UP001229421"/>
    </source>
</evidence>
<feature type="domain" description="EF-hand" evidence="3">
    <location>
        <begin position="75"/>
        <end position="110"/>
    </location>
</feature>
<dbReference type="GO" id="GO:0005509">
    <property type="term" value="F:calcium ion binding"/>
    <property type="evidence" value="ECO:0007669"/>
    <property type="project" value="InterPro"/>
</dbReference>
<dbReference type="PROSITE" id="PS50222">
    <property type="entry name" value="EF_HAND_2"/>
    <property type="match status" value="3"/>
</dbReference>
<evidence type="ECO:0000256" key="1">
    <source>
        <dbReference type="ARBA" id="ARBA00022737"/>
    </source>
</evidence>
<dbReference type="InterPro" id="IPR002048">
    <property type="entry name" value="EF_hand_dom"/>
</dbReference>
<dbReference type="SUPFAM" id="SSF47473">
    <property type="entry name" value="EF-hand"/>
    <property type="match status" value="1"/>
</dbReference>
<dbReference type="PROSITE" id="PS00018">
    <property type="entry name" value="EF_HAND_1"/>
    <property type="match status" value="1"/>
</dbReference>
<sequence length="141" mass="16355">MNKSSDYKRVFDHFDEDLNGMISPWELQRRIGMINNEDILVEDVEDLIESLRGSDHGELGFEDFVRLIESDKEDEKVEDLKKAFRMYEMDGSECITPLSLNRMLSRLGESTSVDECVGMIRRFDLNGDGVLNFDEFKAMMV</sequence>
<organism evidence="4 5">
    <name type="scientific">Tagetes erecta</name>
    <name type="common">African marigold</name>
    <dbReference type="NCBI Taxonomy" id="13708"/>
    <lineage>
        <taxon>Eukaryota</taxon>
        <taxon>Viridiplantae</taxon>
        <taxon>Streptophyta</taxon>
        <taxon>Embryophyta</taxon>
        <taxon>Tracheophyta</taxon>
        <taxon>Spermatophyta</taxon>
        <taxon>Magnoliopsida</taxon>
        <taxon>eudicotyledons</taxon>
        <taxon>Gunneridae</taxon>
        <taxon>Pentapetalae</taxon>
        <taxon>asterids</taxon>
        <taxon>campanulids</taxon>
        <taxon>Asterales</taxon>
        <taxon>Asteraceae</taxon>
        <taxon>Asteroideae</taxon>
        <taxon>Heliantheae alliance</taxon>
        <taxon>Tageteae</taxon>
        <taxon>Tagetes</taxon>
    </lineage>
</organism>
<dbReference type="Gene3D" id="1.10.238.10">
    <property type="entry name" value="EF-hand"/>
    <property type="match status" value="2"/>
</dbReference>
<keyword evidence="1" id="KW-0677">Repeat</keyword>
<evidence type="ECO:0000313" key="4">
    <source>
        <dbReference type="EMBL" id="KAK1419968.1"/>
    </source>
</evidence>
<proteinExistence type="predicted"/>
<dbReference type="InterPro" id="IPR050145">
    <property type="entry name" value="Centrin_CML-like"/>
</dbReference>
<keyword evidence="5" id="KW-1185">Reference proteome</keyword>
<dbReference type="AlphaFoldDB" id="A0AAD8KC14"/>
<dbReference type="Pfam" id="PF13499">
    <property type="entry name" value="EF-hand_7"/>
    <property type="match status" value="1"/>
</dbReference>
<dbReference type="InterPro" id="IPR011992">
    <property type="entry name" value="EF-hand-dom_pair"/>
</dbReference>
<dbReference type="CDD" id="cd00051">
    <property type="entry name" value="EFh"/>
    <property type="match status" value="1"/>
</dbReference>
<comment type="caution">
    <text evidence="4">The sequence shown here is derived from an EMBL/GenBank/DDBJ whole genome shotgun (WGS) entry which is preliminary data.</text>
</comment>
<dbReference type="PANTHER" id="PTHR23050">
    <property type="entry name" value="CALCIUM BINDING PROTEIN"/>
    <property type="match status" value="1"/>
</dbReference>
<evidence type="ECO:0000259" key="3">
    <source>
        <dbReference type="PROSITE" id="PS50222"/>
    </source>
</evidence>
<protein>
    <recommendedName>
        <fullName evidence="3">EF-hand domain-containing protein</fullName>
    </recommendedName>
</protein>
<accession>A0AAD8KC14</accession>
<evidence type="ECO:0000256" key="2">
    <source>
        <dbReference type="ARBA" id="ARBA00022837"/>
    </source>
</evidence>